<accession>A0A212JWP9</accession>
<feature type="domain" description="RagB/SusD" evidence="7">
    <location>
        <begin position="274"/>
        <end position="536"/>
    </location>
</feature>
<protein>
    <submittedName>
        <fullName evidence="9">RagB/SusD domain protein</fullName>
    </submittedName>
</protein>
<proteinExistence type="inferred from homology"/>
<feature type="signal peptide" evidence="6">
    <location>
        <begin position="1"/>
        <end position="20"/>
    </location>
</feature>
<feature type="domain" description="SusD-like N-terminal" evidence="8">
    <location>
        <begin position="41"/>
        <end position="216"/>
    </location>
</feature>
<gene>
    <name evidence="9" type="ORF">KL86DYS1_30698</name>
</gene>
<evidence type="ECO:0000256" key="5">
    <source>
        <dbReference type="ARBA" id="ARBA00023237"/>
    </source>
</evidence>
<dbReference type="AlphaFoldDB" id="A0A212JWP9"/>
<dbReference type="SUPFAM" id="SSF48452">
    <property type="entry name" value="TPR-like"/>
    <property type="match status" value="1"/>
</dbReference>
<evidence type="ECO:0000256" key="3">
    <source>
        <dbReference type="ARBA" id="ARBA00022729"/>
    </source>
</evidence>
<organism evidence="9">
    <name type="scientific">uncultured Dysgonomonas sp</name>
    <dbReference type="NCBI Taxonomy" id="206096"/>
    <lineage>
        <taxon>Bacteria</taxon>
        <taxon>Pseudomonadati</taxon>
        <taxon>Bacteroidota</taxon>
        <taxon>Bacteroidia</taxon>
        <taxon>Bacteroidales</taxon>
        <taxon>Dysgonomonadaceae</taxon>
        <taxon>Dysgonomonas</taxon>
        <taxon>environmental samples</taxon>
    </lineage>
</organism>
<dbReference type="Pfam" id="PF14322">
    <property type="entry name" value="SusD-like_3"/>
    <property type="match status" value="1"/>
</dbReference>
<dbReference type="InterPro" id="IPR011990">
    <property type="entry name" value="TPR-like_helical_dom_sf"/>
</dbReference>
<evidence type="ECO:0000256" key="1">
    <source>
        <dbReference type="ARBA" id="ARBA00004442"/>
    </source>
</evidence>
<keyword evidence="5" id="KW-0998">Cell outer membrane</keyword>
<sequence>MNMKVKYIKSFMTVALLVLAASCTDLDVDIKSQYTEFPDSETAAEAKAANAYFAMRGPLGRDYNHAQTLSSDETMSYSFNGSDYYDNGRYNHMALHNWTPDDATIGYWENFTQGITTCNGLIAEMGGDEAAVTAPIRAVRAYYLWVLMDSYGDVPLLNRILAEDEAIDRSPRAEIAQFIESELLAVIDLLSTNVDISTYGKPTRWMADALLAKLYLNWAVYTCGDVATYTPTMANSKLNDVVKFCDDIIASGKFDLTDSYMSKFNSENGSHIKDFIYAMPFDRETQQGMTYARFWTHRNGNKEFYGVDLPSSVGGCFAVNSEFADKFNLAGDDRNEQIIGGPLYIRSASTYKATTTPWMVDGKQVTLTKNITLNKLDETMPVDNTAHGGRSQGYRSIKFYMDLKTTASQSRNQSNDVPIFRFADVLLMKAEAILRGATATNGDSPMSLMNQIRDYVHAPKVTSNPTLDELLDERAREFADENWRRNDLIRFGKFENDWGYKHIINPSAKTELYRRIFPVPKYILNTNTNWSQNKGY</sequence>
<dbReference type="PROSITE" id="PS51257">
    <property type="entry name" value="PROKAR_LIPOPROTEIN"/>
    <property type="match status" value="1"/>
</dbReference>
<dbReference type="EMBL" id="FLUM01000003">
    <property type="protein sequence ID" value="SBW03896.1"/>
    <property type="molecule type" value="Genomic_DNA"/>
</dbReference>
<keyword evidence="3 6" id="KW-0732">Signal</keyword>
<name>A0A212JWP9_9BACT</name>
<dbReference type="InterPro" id="IPR012944">
    <property type="entry name" value="SusD_RagB_dom"/>
</dbReference>
<reference evidence="9" key="1">
    <citation type="submission" date="2016-04" db="EMBL/GenBank/DDBJ databases">
        <authorList>
            <person name="Evans L.H."/>
            <person name="Alamgir A."/>
            <person name="Owens N."/>
            <person name="Weber N.D."/>
            <person name="Virtaneva K."/>
            <person name="Barbian K."/>
            <person name="Babar A."/>
            <person name="Rosenke K."/>
        </authorList>
    </citation>
    <scope>NUCLEOTIDE SEQUENCE</scope>
    <source>
        <strain evidence="9">86-1</strain>
    </source>
</reference>
<comment type="similarity">
    <text evidence="2">Belongs to the SusD family.</text>
</comment>
<comment type="subcellular location">
    <subcellularLocation>
        <location evidence="1">Cell outer membrane</location>
    </subcellularLocation>
</comment>
<dbReference type="InterPro" id="IPR033985">
    <property type="entry name" value="SusD-like_N"/>
</dbReference>
<evidence type="ECO:0000256" key="2">
    <source>
        <dbReference type="ARBA" id="ARBA00006275"/>
    </source>
</evidence>
<evidence type="ECO:0000259" key="8">
    <source>
        <dbReference type="Pfam" id="PF14322"/>
    </source>
</evidence>
<dbReference type="Gene3D" id="1.25.40.390">
    <property type="match status" value="1"/>
</dbReference>
<evidence type="ECO:0000256" key="4">
    <source>
        <dbReference type="ARBA" id="ARBA00023136"/>
    </source>
</evidence>
<evidence type="ECO:0000313" key="9">
    <source>
        <dbReference type="EMBL" id="SBW03896.1"/>
    </source>
</evidence>
<evidence type="ECO:0000256" key="6">
    <source>
        <dbReference type="SAM" id="SignalP"/>
    </source>
</evidence>
<feature type="chain" id="PRO_5012352124" evidence="6">
    <location>
        <begin position="21"/>
        <end position="536"/>
    </location>
</feature>
<evidence type="ECO:0000259" key="7">
    <source>
        <dbReference type="Pfam" id="PF07980"/>
    </source>
</evidence>
<dbReference type="Pfam" id="PF07980">
    <property type="entry name" value="SusD_RagB"/>
    <property type="match status" value="1"/>
</dbReference>
<dbReference type="GO" id="GO:0009279">
    <property type="term" value="C:cell outer membrane"/>
    <property type="evidence" value="ECO:0007669"/>
    <property type="project" value="UniProtKB-SubCell"/>
</dbReference>
<keyword evidence="4" id="KW-0472">Membrane</keyword>